<evidence type="ECO:0000256" key="1">
    <source>
        <dbReference type="SAM" id="SignalP"/>
    </source>
</evidence>
<name>A0A916Y1X9_9FLAO</name>
<dbReference type="AlphaFoldDB" id="A0A916Y1X9"/>
<evidence type="ECO:0000313" key="2">
    <source>
        <dbReference type="EMBL" id="GGD26749.1"/>
    </source>
</evidence>
<keyword evidence="1" id="KW-0732">Signal</keyword>
<accession>A0A916Y1X9</accession>
<reference evidence="2" key="1">
    <citation type="journal article" date="2014" name="Int. J. Syst. Evol. Microbiol.">
        <title>Complete genome sequence of Corynebacterium casei LMG S-19264T (=DSM 44701T), isolated from a smear-ripened cheese.</title>
        <authorList>
            <consortium name="US DOE Joint Genome Institute (JGI-PGF)"/>
            <person name="Walter F."/>
            <person name="Albersmeier A."/>
            <person name="Kalinowski J."/>
            <person name="Ruckert C."/>
        </authorList>
    </citation>
    <scope>NUCLEOTIDE SEQUENCE</scope>
    <source>
        <strain evidence="2">CGMCC 1.12506</strain>
    </source>
</reference>
<feature type="chain" id="PRO_5037226067" evidence="1">
    <location>
        <begin position="20"/>
        <end position="61"/>
    </location>
</feature>
<evidence type="ECO:0000313" key="3">
    <source>
        <dbReference type="Proteomes" id="UP000625735"/>
    </source>
</evidence>
<dbReference type="Proteomes" id="UP000625735">
    <property type="component" value="Unassembled WGS sequence"/>
</dbReference>
<gene>
    <name evidence="2" type="ORF">GCM10011343_16240</name>
</gene>
<protein>
    <submittedName>
        <fullName evidence="2">Uncharacterized protein</fullName>
    </submittedName>
</protein>
<keyword evidence="3" id="KW-1185">Reference proteome</keyword>
<reference evidence="2" key="2">
    <citation type="submission" date="2020-09" db="EMBL/GenBank/DDBJ databases">
        <authorList>
            <person name="Sun Q."/>
            <person name="Zhou Y."/>
        </authorList>
    </citation>
    <scope>NUCLEOTIDE SEQUENCE</scope>
    <source>
        <strain evidence="2">CGMCC 1.12506</strain>
    </source>
</reference>
<sequence>MKKKLIILSILFLAFYSHGQHIKTPTFEILFPLAPQFQETTIPTEAGDSTLKMVQLQYLKE</sequence>
<comment type="caution">
    <text evidence="2">The sequence shown here is derived from an EMBL/GenBank/DDBJ whole genome shotgun (WGS) entry which is preliminary data.</text>
</comment>
<feature type="signal peptide" evidence="1">
    <location>
        <begin position="1"/>
        <end position="19"/>
    </location>
</feature>
<organism evidence="2 3">
    <name type="scientific">Flavobacterium orientale</name>
    <dbReference type="NCBI Taxonomy" id="1756020"/>
    <lineage>
        <taxon>Bacteria</taxon>
        <taxon>Pseudomonadati</taxon>
        <taxon>Bacteroidota</taxon>
        <taxon>Flavobacteriia</taxon>
        <taxon>Flavobacteriales</taxon>
        <taxon>Flavobacteriaceae</taxon>
        <taxon>Flavobacterium</taxon>
    </lineage>
</organism>
<dbReference type="EMBL" id="BMFG01000005">
    <property type="protein sequence ID" value="GGD26749.1"/>
    <property type="molecule type" value="Genomic_DNA"/>
</dbReference>
<dbReference type="RefSeq" id="WP_188362059.1">
    <property type="nucleotide sequence ID" value="NZ_BMFG01000005.1"/>
</dbReference>
<proteinExistence type="predicted"/>